<feature type="compositionally biased region" description="Basic and acidic residues" evidence="2">
    <location>
        <begin position="137"/>
        <end position="155"/>
    </location>
</feature>
<evidence type="ECO:0000313" key="4">
    <source>
        <dbReference type="Proteomes" id="UP001565368"/>
    </source>
</evidence>
<dbReference type="RefSeq" id="XP_069206461.1">
    <property type="nucleotide sequence ID" value="XM_069356620.1"/>
</dbReference>
<comment type="caution">
    <text evidence="3">The sequence shown here is derived from an EMBL/GenBank/DDBJ whole genome shotgun (WGS) entry which is preliminary data.</text>
</comment>
<protein>
    <submittedName>
        <fullName evidence="3">Uncharacterized protein</fullName>
    </submittedName>
</protein>
<dbReference type="Proteomes" id="UP001565368">
    <property type="component" value="Unassembled WGS sequence"/>
</dbReference>
<keyword evidence="4" id="KW-1185">Reference proteome</keyword>
<dbReference type="GeneID" id="95989264"/>
<proteinExistence type="predicted"/>
<feature type="coiled-coil region" evidence="1">
    <location>
        <begin position="207"/>
        <end position="241"/>
    </location>
</feature>
<sequence>MAIGPTPTRRSEPFHLGKYIVAPQDTNPAAHAYAFTDAVGCRRAGQVPVLRFASEVEWWLSKEEAVYLDFALAVIRSYVDYKADSGRKSAPEVADKLLAVETQVVLVGGLAYTADAFAQVRRERGLGRSSVLAALEERERKRRAEQGPARRHESQDYPVAPGQPARPGLAVTRQQGEHVPPAYTQAVDAAAPGTPLVDQVRTLVGLVARLESRVRDLERGYEEEKEHRRALESQLAVLIAEQAMREGA</sequence>
<organism evidence="3 4">
    <name type="scientific">Vanrija albida</name>
    <dbReference type="NCBI Taxonomy" id="181172"/>
    <lineage>
        <taxon>Eukaryota</taxon>
        <taxon>Fungi</taxon>
        <taxon>Dikarya</taxon>
        <taxon>Basidiomycota</taxon>
        <taxon>Agaricomycotina</taxon>
        <taxon>Tremellomycetes</taxon>
        <taxon>Trichosporonales</taxon>
        <taxon>Trichosporonaceae</taxon>
        <taxon>Vanrija</taxon>
    </lineage>
</organism>
<evidence type="ECO:0000256" key="1">
    <source>
        <dbReference type="SAM" id="Coils"/>
    </source>
</evidence>
<accession>A0ABR3PVZ4</accession>
<evidence type="ECO:0000256" key="2">
    <source>
        <dbReference type="SAM" id="MobiDB-lite"/>
    </source>
</evidence>
<keyword evidence="1" id="KW-0175">Coiled coil</keyword>
<feature type="region of interest" description="Disordered" evidence="2">
    <location>
        <begin position="137"/>
        <end position="177"/>
    </location>
</feature>
<dbReference type="EMBL" id="JBBXJM010000006">
    <property type="protein sequence ID" value="KAL1406517.1"/>
    <property type="molecule type" value="Genomic_DNA"/>
</dbReference>
<name>A0ABR3PVZ4_9TREE</name>
<evidence type="ECO:0000313" key="3">
    <source>
        <dbReference type="EMBL" id="KAL1406517.1"/>
    </source>
</evidence>
<gene>
    <name evidence="3" type="ORF">Q8F55_008221</name>
</gene>
<reference evidence="3 4" key="1">
    <citation type="submission" date="2023-08" db="EMBL/GenBank/DDBJ databases">
        <title>Annotated Genome Sequence of Vanrija albida AlHP1.</title>
        <authorList>
            <person name="Herzog R."/>
        </authorList>
    </citation>
    <scope>NUCLEOTIDE SEQUENCE [LARGE SCALE GENOMIC DNA]</scope>
    <source>
        <strain evidence="3 4">AlHP1</strain>
    </source>
</reference>